<dbReference type="AlphaFoldDB" id="A0A9P6L178"/>
<evidence type="ECO:0000313" key="3">
    <source>
        <dbReference type="Proteomes" id="UP000736335"/>
    </source>
</evidence>
<feature type="transmembrane region" description="Helical" evidence="1">
    <location>
        <begin position="12"/>
        <end position="38"/>
    </location>
</feature>
<protein>
    <submittedName>
        <fullName evidence="2">Uncharacterized protein</fullName>
    </submittedName>
</protein>
<keyword evidence="1" id="KW-0812">Transmembrane</keyword>
<proteinExistence type="predicted"/>
<accession>A0A9P6L178</accession>
<keyword evidence="1" id="KW-0472">Membrane</keyword>
<name>A0A9P6L178_9AGAM</name>
<keyword evidence="3" id="KW-1185">Reference proteome</keyword>
<dbReference type="OrthoDB" id="3235325at2759"/>
<dbReference type="Proteomes" id="UP000736335">
    <property type="component" value="Unassembled WGS sequence"/>
</dbReference>
<organism evidence="2 3">
    <name type="scientific">Thelephora terrestris</name>
    <dbReference type="NCBI Taxonomy" id="56493"/>
    <lineage>
        <taxon>Eukaryota</taxon>
        <taxon>Fungi</taxon>
        <taxon>Dikarya</taxon>
        <taxon>Basidiomycota</taxon>
        <taxon>Agaricomycotina</taxon>
        <taxon>Agaricomycetes</taxon>
        <taxon>Thelephorales</taxon>
        <taxon>Thelephoraceae</taxon>
        <taxon>Thelephora</taxon>
    </lineage>
</organism>
<reference evidence="2" key="2">
    <citation type="submission" date="2020-11" db="EMBL/GenBank/DDBJ databases">
        <authorList>
            <consortium name="DOE Joint Genome Institute"/>
            <person name="Kuo A."/>
            <person name="Miyauchi S."/>
            <person name="Kiss E."/>
            <person name="Drula E."/>
            <person name="Kohler A."/>
            <person name="Sanchez-Garcia M."/>
            <person name="Andreopoulos B."/>
            <person name="Barry K.W."/>
            <person name="Bonito G."/>
            <person name="Buee M."/>
            <person name="Carver A."/>
            <person name="Chen C."/>
            <person name="Cichocki N."/>
            <person name="Clum A."/>
            <person name="Culley D."/>
            <person name="Crous P.W."/>
            <person name="Fauchery L."/>
            <person name="Girlanda M."/>
            <person name="Hayes R."/>
            <person name="Keri Z."/>
            <person name="Labutti K."/>
            <person name="Lipzen A."/>
            <person name="Lombard V."/>
            <person name="Magnuson J."/>
            <person name="Maillard F."/>
            <person name="Morin E."/>
            <person name="Murat C."/>
            <person name="Nolan M."/>
            <person name="Ohm R."/>
            <person name="Pangilinan J."/>
            <person name="Pereira M."/>
            <person name="Perotto S."/>
            <person name="Peter M."/>
            <person name="Riley R."/>
            <person name="Sitrit Y."/>
            <person name="Stielow B."/>
            <person name="Szollosi G."/>
            <person name="Zifcakova L."/>
            <person name="Stursova M."/>
            <person name="Spatafora J.W."/>
            <person name="Tedersoo L."/>
            <person name="Vaario L.-M."/>
            <person name="Yamada A."/>
            <person name="Yan M."/>
            <person name="Wang P."/>
            <person name="Xu J."/>
            <person name="Bruns T."/>
            <person name="Baldrian P."/>
            <person name="Vilgalys R."/>
            <person name="Henrissat B."/>
            <person name="Grigoriev I.V."/>
            <person name="Hibbett D."/>
            <person name="Nagy L.G."/>
            <person name="Martin F.M."/>
        </authorList>
    </citation>
    <scope>NUCLEOTIDE SEQUENCE</scope>
    <source>
        <strain evidence="2">UH-Tt-Lm1</strain>
    </source>
</reference>
<feature type="transmembrane region" description="Helical" evidence="1">
    <location>
        <begin position="44"/>
        <end position="69"/>
    </location>
</feature>
<evidence type="ECO:0000256" key="1">
    <source>
        <dbReference type="SAM" id="Phobius"/>
    </source>
</evidence>
<keyword evidence="1" id="KW-1133">Transmembrane helix</keyword>
<gene>
    <name evidence="2" type="ORF">BJ322DRAFT_1114811</name>
</gene>
<comment type="caution">
    <text evidence="2">The sequence shown here is derived from an EMBL/GenBank/DDBJ whole genome shotgun (WGS) entry which is preliminary data.</text>
</comment>
<evidence type="ECO:0000313" key="2">
    <source>
        <dbReference type="EMBL" id="KAF9777673.1"/>
    </source>
</evidence>
<sequence length="245" mass="27008">MANTSRFMLPTLLMRSLLSASLVLRSALILPLVILAVIPSLVVLALLVPLILALDMITLLATLGLILGVPNLGVPTSLKITKAITLRPLLLPTMTAPTLTPSNFSSYAPELEAREKTSREYEEMFEALRDVVYDTKDDIQKIAGHITVSSTGEIPGIKTFGIPLNPKKIHYENLKYWPQSAWLAVHTKAKPEDSKAPVLSLFFEDESSEMVSDEVKEEVRGDMTAYWVNMLHEGKVPVHYSGLGL</sequence>
<dbReference type="EMBL" id="WIUZ02000029">
    <property type="protein sequence ID" value="KAF9777673.1"/>
    <property type="molecule type" value="Genomic_DNA"/>
</dbReference>
<reference evidence="2" key="1">
    <citation type="journal article" date="2020" name="Nat. Commun.">
        <title>Large-scale genome sequencing of mycorrhizal fungi provides insights into the early evolution of symbiotic traits.</title>
        <authorList>
            <person name="Miyauchi S."/>
            <person name="Kiss E."/>
            <person name="Kuo A."/>
            <person name="Drula E."/>
            <person name="Kohler A."/>
            <person name="Sanchez-Garcia M."/>
            <person name="Morin E."/>
            <person name="Andreopoulos B."/>
            <person name="Barry K.W."/>
            <person name="Bonito G."/>
            <person name="Buee M."/>
            <person name="Carver A."/>
            <person name="Chen C."/>
            <person name="Cichocki N."/>
            <person name="Clum A."/>
            <person name="Culley D."/>
            <person name="Crous P.W."/>
            <person name="Fauchery L."/>
            <person name="Girlanda M."/>
            <person name="Hayes R.D."/>
            <person name="Keri Z."/>
            <person name="LaButti K."/>
            <person name="Lipzen A."/>
            <person name="Lombard V."/>
            <person name="Magnuson J."/>
            <person name="Maillard F."/>
            <person name="Murat C."/>
            <person name="Nolan M."/>
            <person name="Ohm R.A."/>
            <person name="Pangilinan J."/>
            <person name="Pereira M.F."/>
            <person name="Perotto S."/>
            <person name="Peter M."/>
            <person name="Pfister S."/>
            <person name="Riley R."/>
            <person name="Sitrit Y."/>
            <person name="Stielow J.B."/>
            <person name="Szollosi G."/>
            <person name="Zifcakova L."/>
            <person name="Stursova M."/>
            <person name="Spatafora J.W."/>
            <person name="Tedersoo L."/>
            <person name="Vaario L.M."/>
            <person name="Yamada A."/>
            <person name="Yan M."/>
            <person name="Wang P."/>
            <person name="Xu J."/>
            <person name="Bruns T."/>
            <person name="Baldrian P."/>
            <person name="Vilgalys R."/>
            <person name="Dunand C."/>
            <person name="Henrissat B."/>
            <person name="Grigoriev I.V."/>
            <person name="Hibbett D."/>
            <person name="Nagy L.G."/>
            <person name="Martin F.M."/>
        </authorList>
    </citation>
    <scope>NUCLEOTIDE SEQUENCE</scope>
    <source>
        <strain evidence="2">UH-Tt-Lm1</strain>
    </source>
</reference>